<feature type="transmembrane region" description="Helical" evidence="10">
    <location>
        <begin position="49"/>
        <end position="68"/>
    </location>
</feature>
<feature type="transmembrane region" description="Helical" evidence="10">
    <location>
        <begin position="167"/>
        <end position="185"/>
    </location>
</feature>
<keyword evidence="3" id="KW-0813">Transport</keyword>
<keyword evidence="12" id="KW-1185">Reference proteome</keyword>
<feature type="transmembrane region" description="Helical" evidence="10">
    <location>
        <begin position="132"/>
        <end position="155"/>
    </location>
</feature>
<evidence type="ECO:0000313" key="11">
    <source>
        <dbReference type="EMBL" id="PVU92229.1"/>
    </source>
</evidence>
<feature type="transmembrane region" description="Helical" evidence="10">
    <location>
        <begin position="6"/>
        <end position="29"/>
    </location>
</feature>
<evidence type="ECO:0000256" key="5">
    <source>
        <dbReference type="ARBA" id="ARBA00022597"/>
    </source>
</evidence>
<dbReference type="InterPro" id="IPR047664">
    <property type="entry name" value="SWEET"/>
</dbReference>
<evidence type="ECO:0000256" key="8">
    <source>
        <dbReference type="ARBA" id="ARBA00022989"/>
    </source>
</evidence>
<comment type="similarity">
    <text evidence="2">Belongs to the SWEET sugar transporter family.</text>
</comment>
<dbReference type="EMBL" id="MBFR01000170">
    <property type="protein sequence ID" value="PVU92229.1"/>
    <property type="molecule type" value="Genomic_DNA"/>
</dbReference>
<keyword evidence="6 10" id="KW-0812">Transmembrane</keyword>
<evidence type="ECO:0000256" key="3">
    <source>
        <dbReference type="ARBA" id="ARBA00022448"/>
    </source>
</evidence>
<dbReference type="PANTHER" id="PTHR10791">
    <property type="entry name" value="RAG1-ACTIVATING PROTEIN 1"/>
    <property type="match status" value="1"/>
</dbReference>
<comment type="subcellular location">
    <subcellularLocation>
        <location evidence="1">Cell membrane</location>
        <topology evidence="1">Multi-pass membrane protein</topology>
    </subcellularLocation>
</comment>
<accession>A0A2T9YIT9</accession>
<dbReference type="Pfam" id="PF03083">
    <property type="entry name" value="MtN3_slv"/>
    <property type="match status" value="2"/>
</dbReference>
<evidence type="ECO:0000256" key="4">
    <source>
        <dbReference type="ARBA" id="ARBA00022475"/>
    </source>
</evidence>
<keyword evidence="4" id="KW-1003">Cell membrane</keyword>
<keyword evidence="8 10" id="KW-1133">Transmembrane helix</keyword>
<evidence type="ECO:0000256" key="7">
    <source>
        <dbReference type="ARBA" id="ARBA00022737"/>
    </source>
</evidence>
<evidence type="ECO:0000313" key="12">
    <source>
        <dbReference type="Proteomes" id="UP000245383"/>
    </source>
</evidence>
<evidence type="ECO:0008006" key="13">
    <source>
        <dbReference type="Google" id="ProtNLM"/>
    </source>
</evidence>
<name>A0A2T9YIT9_9FUNG</name>
<evidence type="ECO:0000256" key="1">
    <source>
        <dbReference type="ARBA" id="ARBA00004651"/>
    </source>
</evidence>
<keyword evidence="7" id="KW-0677">Repeat</keyword>
<dbReference type="Proteomes" id="UP000245383">
    <property type="component" value="Unassembled WGS sequence"/>
</dbReference>
<dbReference type="GO" id="GO:0005886">
    <property type="term" value="C:plasma membrane"/>
    <property type="evidence" value="ECO:0007669"/>
    <property type="project" value="UniProtKB-SubCell"/>
</dbReference>
<feature type="transmembrane region" description="Helical" evidence="10">
    <location>
        <begin position="191"/>
        <end position="209"/>
    </location>
</feature>
<gene>
    <name evidence="11" type="ORF">BB561_003962</name>
</gene>
<dbReference type="PANTHER" id="PTHR10791:SF30">
    <property type="entry name" value="SUGAR TRANSPORTER SWEET1"/>
    <property type="match status" value="1"/>
</dbReference>
<evidence type="ECO:0000256" key="10">
    <source>
        <dbReference type="SAM" id="Phobius"/>
    </source>
</evidence>
<sequence>MSTFNFDFILPTITTLSTVAIFASQLSVLNKIKAVDKDVAIEQRVTIPIMPYIATFANCCMWLKYGLLTDNLTIKIVNLFGACTSTIIIYSLFVNFRRKKRFTRLFIPLCFILLLFFLGIKKESTDSIKFIFSLLCCFATVLFFTAPLASLPTVYKYQNASILNKPTAVVTLISSFLWFTFGLSISDPFIFFPNGIGFISAFILLFSIYKFDKSSYSTVYNGLENNTTNTSLDDPQQTN</sequence>
<dbReference type="OrthoDB" id="409725at2759"/>
<evidence type="ECO:0000256" key="6">
    <source>
        <dbReference type="ARBA" id="ARBA00022692"/>
    </source>
</evidence>
<proteinExistence type="inferred from homology"/>
<protein>
    <recommendedName>
        <fullName evidence="13">Sugar transporter SWEET</fullName>
    </recommendedName>
</protein>
<dbReference type="AlphaFoldDB" id="A0A2T9YIT9"/>
<organism evidence="11 12">
    <name type="scientific">Smittium simulii</name>
    <dbReference type="NCBI Taxonomy" id="133385"/>
    <lineage>
        <taxon>Eukaryota</taxon>
        <taxon>Fungi</taxon>
        <taxon>Fungi incertae sedis</taxon>
        <taxon>Zoopagomycota</taxon>
        <taxon>Kickxellomycotina</taxon>
        <taxon>Harpellomycetes</taxon>
        <taxon>Harpellales</taxon>
        <taxon>Legeriomycetaceae</taxon>
        <taxon>Smittium</taxon>
    </lineage>
</organism>
<keyword evidence="5" id="KW-0762">Sugar transport</keyword>
<comment type="caution">
    <text evidence="11">The sequence shown here is derived from an EMBL/GenBank/DDBJ whole genome shotgun (WGS) entry which is preliminary data.</text>
</comment>
<dbReference type="InterPro" id="IPR004316">
    <property type="entry name" value="SWEET_rpt"/>
</dbReference>
<feature type="transmembrane region" description="Helical" evidence="10">
    <location>
        <begin position="102"/>
        <end position="120"/>
    </location>
</feature>
<reference evidence="11 12" key="1">
    <citation type="journal article" date="2018" name="MBio">
        <title>Comparative Genomics Reveals the Core Gene Toolbox for the Fungus-Insect Symbiosis.</title>
        <authorList>
            <person name="Wang Y."/>
            <person name="Stata M."/>
            <person name="Wang W."/>
            <person name="Stajich J.E."/>
            <person name="White M.M."/>
            <person name="Moncalvo J.M."/>
        </authorList>
    </citation>
    <scope>NUCLEOTIDE SEQUENCE [LARGE SCALE GENOMIC DNA]</scope>
    <source>
        <strain evidence="11 12">SWE-8-4</strain>
    </source>
</reference>
<keyword evidence="9 10" id="KW-0472">Membrane</keyword>
<feature type="transmembrane region" description="Helical" evidence="10">
    <location>
        <begin position="74"/>
        <end position="95"/>
    </location>
</feature>
<evidence type="ECO:0000256" key="9">
    <source>
        <dbReference type="ARBA" id="ARBA00023136"/>
    </source>
</evidence>
<evidence type="ECO:0000256" key="2">
    <source>
        <dbReference type="ARBA" id="ARBA00007809"/>
    </source>
</evidence>
<dbReference type="Gene3D" id="1.20.1280.290">
    <property type="match status" value="2"/>
</dbReference>
<dbReference type="GO" id="GO:0051119">
    <property type="term" value="F:sugar transmembrane transporter activity"/>
    <property type="evidence" value="ECO:0007669"/>
    <property type="project" value="InterPro"/>
</dbReference>